<gene>
    <name evidence="1" type="ORF">HINF_LOCUS22123</name>
    <name evidence="3" type="ORF">HINF_LOCUS24342</name>
    <name evidence="2" type="ORF">HINF_LOCUS25576</name>
    <name evidence="4" type="ORF">HINF_LOCUS67802</name>
</gene>
<dbReference type="Proteomes" id="UP001642409">
    <property type="component" value="Unassembled WGS sequence"/>
</dbReference>
<keyword evidence="5" id="KW-1185">Reference proteome</keyword>
<reference evidence="3 5" key="2">
    <citation type="submission" date="2024-07" db="EMBL/GenBank/DDBJ databases">
        <authorList>
            <person name="Akdeniz Z."/>
        </authorList>
    </citation>
    <scope>NUCLEOTIDE SEQUENCE [LARGE SCALE GENOMIC DNA]</scope>
</reference>
<organism evidence="1">
    <name type="scientific">Hexamita inflata</name>
    <dbReference type="NCBI Taxonomy" id="28002"/>
    <lineage>
        <taxon>Eukaryota</taxon>
        <taxon>Metamonada</taxon>
        <taxon>Diplomonadida</taxon>
        <taxon>Hexamitidae</taxon>
        <taxon>Hexamitinae</taxon>
        <taxon>Hexamita</taxon>
    </lineage>
</organism>
<sequence length="313" mass="33336">MLSSVTLSTVYLSNISTVLGNDNISVISNQISSSDNNPYSFGGLITVLSSSTLELNMLISECTVTYKTNYIQNSGVLIGLSQSDNNNIQIQRICLKQQTESAQIFKSYGLIGQSVGNMSLQSSSIQFIVTGQAFQFFGIIGLAFSPSQLSQFVNIKINLTNNLLSAGSSFGDTGALIGNVFSIQCKITNATVTLKNGNFSSNVSSGGLVGYCKSTSLQLINSTVQNSILQAIKYCGGFFGSSDKTIFNITNSNLKSVNIISQIGGTIIGSIAVSDIGNAIFNIKLSLYTEITINNNSLSDCQNILNVWSVKQC</sequence>
<evidence type="ECO:0000313" key="3">
    <source>
        <dbReference type="EMBL" id="CAL6014596.1"/>
    </source>
</evidence>
<dbReference type="AlphaFoldDB" id="A0AA86P9S9"/>
<protein>
    <submittedName>
        <fullName evidence="3">Hypothetical_protein</fullName>
    </submittedName>
</protein>
<dbReference type="EMBL" id="CAXDID020000473">
    <property type="protein sequence ID" value="CAL6095131.1"/>
    <property type="molecule type" value="Genomic_DNA"/>
</dbReference>
<evidence type="ECO:0000313" key="2">
    <source>
        <dbReference type="EMBL" id="CAI9937931.1"/>
    </source>
</evidence>
<dbReference type="EMBL" id="CAXDID020000071">
    <property type="protein sequence ID" value="CAL6014596.1"/>
    <property type="molecule type" value="Genomic_DNA"/>
</dbReference>
<evidence type="ECO:0000313" key="4">
    <source>
        <dbReference type="EMBL" id="CAL6095131.1"/>
    </source>
</evidence>
<evidence type="ECO:0000313" key="1">
    <source>
        <dbReference type="EMBL" id="CAI9934478.1"/>
    </source>
</evidence>
<comment type="caution">
    <text evidence="1">The sequence shown here is derived from an EMBL/GenBank/DDBJ whole genome shotgun (WGS) entry which is preliminary data.</text>
</comment>
<accession>A0AA86P9S9</accession>
<proteinExistence type="predicted"/>
<evidence type="ECO:0000313" key="5">
    <source>
        <dbReference type="Proteomes" id="UP001642409"/>
    </source>
</evidence>
<name>A0AA86P9S9_9EUKA</name>
<dbReference type="EMBL" id="CATOUU010000653">
    <property type="protein sequence ID" value="CAI9937931.1"/>
    <property type="molecule type" value="Genomic_DNA"/>
</dbReference>
<dbReference type="EMBL" id="CATOUU010000570">
    <property type="protein sequence ID" value="CAI9934478.1"/>
    <property type="molecule type" value="Genomic_DNA"/>
</dbReference>
<reference evidence="1" key="1">
    <citation type="submission" date="2023-06" db="EMBL/GenBank/DDBJ databases">
        <authorList>
            <person name="Kurt Z."/>
        </authorList>
    </citation>
    <scope>NUCLEOTIDE SEQUENCE</scope>
</reference>